<protein>
    <submittedName>
        <fullName evidence="1">Uncharacterized protein</fullName>
    </submittedName>
</protein>
<organism evidence="1 2">
    <name type="scientific">Zhongshania aliphaticivorans</name>
    <dbReference type="NCBI Taxonomy" id="1470434"/>
    <lineage>
        <taxon>Bacteria</taxon>
        <taxon>Pseudomonadati</taxon>
        <taxon>Pseudomonadota</taxon>
        <taxon>Gammaproteobacteria</taxon>
        <taxon>Cellvibrionales</taxon>
        <taxon>Spongiibacteraceae</taxon>
        <taxon>Zhongshania</taxon>
    </lineage>
</organism>
<sequence>MLHTKFIIDLQVIIGAHYGSIDFFGVLVMKKNKTFTRFAASVLLCGAASIASAQELPVIGGLLGGDMLGGLGNLGGESLPLVESLPVLGTFLPFALGELPASLLAIEPPIDKTIAGFGQIGGLAGPVSGNPESLIRPVQKLAIPVAYDVIPVTKVLLNNPADLPDFFTQGGVLIMPDIALIPAIPLVNQPL</sequence>
<evidence type="ECO:0000313" key="1">
    <source>
        <dbReference type="EMBL" id="AMO67085.1"/>
    </source>
</evidence>
<dbReference type="Proteomes" id="UP000074119">
    <property type="component" value="Chromosome"/>
</dbReference>
<accession>A0A127M1I6</accession>
<name>A0A127M1I6_9GAMM</name>
<dbReference type="AlphaFoldDB" id="A0A127M1I6"/>
<proteinExistence type="predicted"/>
<reference evidence="1 2" key="1">
    <citation type="submission" date="2015-12" db="EMBL/GenBank/DDBJ databases">
        <authorList>
            <person name="Shamseldin A."/>
            <person name="Moawad H."/>
            <person name="Abd El-Rahim W.M."/>
            <person name="Sadowsky M.J."/>
        </authorList>
    </citation>
    <scope>NUCLEOTIDE SEQUENCE [LARGE SCALE GENOMIC DNA]</scope>
    <source>
        <strain evidence="1 2">SM2</strain>
    </source>
</reference>
<dbReference type="EMBL" id="CP014544">
    <property type="protein sequence ID" value="AMO67085.1"/>
    <property type="molecule type" value="Genomic_DNA"/>
</dbReference>
<dbReference type="KEGG" id="zal:AZF00_01640"/>
<gene>
    <name evidence="1" type="ORF">AZF00_01640</name>
</gene>
<evidence type="ECO:0000313" key="2">
    <source>
        <dbReference type="Proteomes" id="UP000074119"/>
    </source>
</evidence>